<feature type="domain" description="VOC" evidence="6">
    <location>
        <begin position="173"/>
        <end position="306"/>
    </location>
</feature>
<dbReference type="Proteomes" id="UP000753908">
    <property type="component" value="Unassembled WGS sequence"/>
</dbReference>
<feature type="binding site" evidence="5">
    <location>
        <position position="254"/>
    </location>
    <ligand>
        <name>Fe cation</name>
        <dbReference type="ChEBI" id="CHEBI:24875"/>
    </ligand>
</feature>
<accession>A0A951PM75</accession>
<protein>
    <submittedName>
        <fullName evidence="7">4-hydroxyphenylpyruvate dioxygenase</fullName>
        <ecNumber evidence="7">1.13.11.27</ecNumber>
    </submittedName>
</protein>
<evidence type="ECO:0000256" key="3">
    <source>
        <dbReference type="ARBA" id="ARBA00022737"/>
    </source>
</evidence>
<dbReference type="PIRSF" id="PIRSF009283">
    <property type="entry name" value="HPP_dOase"/>
    <property type="match status" value="1"/>
</dbReference>
<dbReference type="GO" id="GO:0006572">
    <property type="term" value="P:L-tyrosine catabolic process"/>
    <property type="evidence" value="ECO:0007669"/>
    <property type="project" value="TreeGrafter"/>
</dbReference>
<feature type="domain" description="VOC" evidence="6">
    <location>
        <begin position="2"/>
        <end position="131"/>
    </location>
</feature>
<dbReference type="SUPFAM" id="SSF54593">
    <property type="entry name" value="Glyoxalase/Bleomycin resistance protein/Dihydroxybiphenyl dioxygenase"/>
    <property type="match status" value="1"/>
</dbReference>
<keyword evidence="4 5" id="KW-0408">Iron</keyword>
<dbReference type="InterPro" id="IPR029068">
    <property type="entry name" value="Glyas_Bleomycin-R_OHBP_Dase"/>
</dbReference>
<reference evidence="7" key="2">
    <citation type="journal article" date="2022" name="Microbiol. Resour. Announc.">
        <title>Metagenome Sequencing to Explore Phylogenomics of Terrestrial Cyanobacteria.</title>
        <authorList>
            <person name="Ward R.D."/>
            <person name="Stajich J.E."/>
            <person name="Johansen J.R."/>
            <person name="Huntemann M."/>
            <person name="Clum A."/>
            <person name="Foster B."/>
            <person name="Foster B."/>
            <person name="Roux S."/>
            <person name="Palaniappan K."/>
            <person name="Varghese N."/>
            <person name="Mukherjee S."/>
            <person name="Reddy T.B.K."/>
            <person name="Daum C."/>
            <person name="Copeland A."/>
            <person name="Chen I.A."/>
            <person name="Ivanova N.N."/>
            <person name="Kyrpides N.C."/>
            <person name="Shapiro N."/>
            <person name="Eloe-Fadrosh E.A."/>
            <person name="Pietrasiak N."/>
        </authorList>
    </citation>
    <scope>NUCLEOTIDE SEQUENCE</scope>
    <source>
        <strain evidence="7">CPER-KK1</strain>
    </source>
</reference>
<gene>
    <name evidence="7" type="primary">hppD</name>
    <name evidence="7" type="ORF">KME25_14210</name>
</gene>
<evidence type="ECO:0000256" key="5">
    <source>
        <dbReference type="PIRSR" id="PIRSR009283-1"/>
    </source>
</evidence>
<dbReference type="Gene3D" id="3.10.180.10">
    <property type="entry name" value="2,3-Dihydroxybiphenyl 1,2-Dioxygenase, domain 1"/>
    <property type="match status" value="2"/>
</dbReference>
<comment type="similarity">
    <text evidence="1">Belongs to the 4HPPD family.</text>
</comment>
<dbReference type="AlphaFoldDB" id="A0A951PM75"/>
<dbReference type="Pfam" id="PF00903">
    <property type="entry name" value="Glyoxalase"/>
    <property type="match status" value="1"/>
</dbReference>
<dbReference type="EC" id="1.13.11.27" evidence="7"/>
<evidence type="ECO:0000256" key="4">
    <source>
        <dbReference type="ARBA" id="ARBA00023004"/>
    </source>
</evidence>
<evidence type="ECO:0000259" key="6">
    <source>
        <dbReference type="PROSITE" id="PS51819"/>
    </source>
</evidence>
<sequence>MKIDHIHFYVEDASASRDWFMQHMGFQALASSVSRHTLTTAVKSNVVYIVLSSPLTSESPVAQFLRLHPPGVADIAFAVSDLEGLMEKAVANGAKVLEPVQQQLLAQGGWKWAKIAAWGSLSHTLTERIGNTPLLPAFLASEFTTKSFPSTEPKATPERLPSQLIRNSELFAGIDHVVLNVGAGDLELALDWYENVLGFRRQQRFTIQTDNSGLRSQVMVHPKSGLQLPINEPASANSQIQEFLDVNQGPGIQHIALETPQIVQAIAQLRNLGLSFLSIPPTYYTQLRLNYPGLPLSAAEFEEIAAQEILVDWQDKSRRALLLQTFTQPIFEQPTFFFELIERRQEAEGFGEGNFRALFEAIEREQMKRGSFPLGEAK</sequence>
<dbReference type="GO" id="GO:0003868">
    <property type="term" value="F:4-hydroxyphenylpyruvate dioxygenase activity"/>
    <property type="evidence" value="ECO:0007669"/>
    <property type="project" value="UniProtKB-EC"/>
</dbReference>
<keyword evidence="3" id="KW-0677">Repeat</keyword>
<dbReference type="EMBL" id="JAHHIF010000016">
    <property type="protein sequence ID" value="MBW4545582.1"/>
    <property type="molecule type" value="Genomic_DNA"/>
</dbReference>
<dbReference type="GO" id="GO:0046872">
    <property type="term" value="F:metal ion binding"/>
    <property type="evidence" value="ECO:0007669"/>
    <property type="project" value="UniProtKB-KW"/>
</dbReference>
<dbReference type="PANTHER" id="PTHR11959:SF1">
    <property type="entry name" value="4-HYDROXYPHENYLPYRUVATE DIOXYGENASE"/>
    <property type="match status" value="1"/>
</dbReference>
<dbReference type="InterPro" id="IPR041735">
    <property type="entry name" value="4OHPhenylPyrv_dOase_C"/>
</dbReference>
<evidence type="ECO:0000256" key="2">
    <source>
        <dbReference type="ARBA" id="ARBA00022723"/>
    </source>
</evidence>
<dbReference type="InterPro" id="IPR037523">
    <property type="entry name" value="VOC_core"/>
</dbReference>
<feature type="binding site" evidence="5">
    <location>
        <position position="339"/>
    </location>
    <ligand>
        <name>Fe cation</name>
        <dbReference type="ChEBI" id="CHEBI:24875"/>
    </ligand>
</feature>
<evidence type="ECO:0000256" key="1">
    <source>
        <dbReference type="ARBA" id="ARBA00005877"/>
    </source>
</evidence>
<keyword evidence="2 5" id="KW-0479">Metal-binding</keyword>
<keyword evidence="7" id="KW-0560">Oxidoreductase</keyword>
<dbReference type="NCBIfam" id="TIGR01263">
    <property type="entry name" value="4HPPD"/>
    <property type="match status" value="1"/>
</dbReference>
<name>A0A951PM75_9CYAN</name>
<dbReference type="CDD" id="cd07250">
    <property type="entry name" value="HPPD_C_like"/>
    <property type="match status" value="1"/>
</dbReference>
<feature type="binding site" evidence="5">
    <location>
        <position position="176"/>
    </location>
    <ligand>
        <name>Fe cation</name>
        <dbReference type="ChEBI" id="CHEBI:24875"/>
    </ligand>
</feature>
<dbReference type="InterPro" id="IPR041736">
    <property type="entry name" value="4OHPhenylPyrv_dOase_N"/>
</dbReference>
<proteinExistence type="inferred from homology"/>
<evidence type="ECO:0000313" key="7">
    <source>
        <dbReference type="EMBL" id="MBW4545582.1"/>
    </source>
</evidence>
<comment type="cofactor">
    <cofactor evidence="5">
        <name>Fe cation</name>
        <dbReference type="ChEBI" id="CHEBI:24875"/>
    </cofactor>
    <text evidence="5">Binds 1 Fe cation per subunit.</text>
</comment>
<dbReference type="PANTHER" id="PTHR11959">
    <property type="entry name" value="4-HYDROXYPHENYLPYRUVATE DIOXYGENASE"/>
    <property type="match status" value="1"/>
</dbReference>
<evidence type="ECO:0000313" key="8">
    <source>
        <dbReference type="Proteomes" id="UP000753908"/>
    </source>
</evidence>
<keyword evidence="7" id="KW-0223">Dioxygenase</keyword>
<dbReference type="PROSITE" id="PS51819">
    <property type="entry name" value="VOC"/>
    <property type="match status" value="2"/>
</dbReference>
<comment type="caution">
    <text evidence="7">The sequence shown here is derived from an EMBL/GenBank/DDBJ whole genome shotgun (WGS) entry which is preliminary data.</text>
</comment>
<dbReference type="InterPro" id="IPR004360">
    <property type="entry name" value="Glyas_Fos-R_dOase_dom"/>
</dbReference>
<dbReference type="CDD" id="cd08342">
    <property type="entry name" value="HPPD_N_like"/>
    <property type="match status" value="1"/>
</dbReference>
<reference evidence="7" key="1">
    <citation type="submission" date="2021-05" db="EMBL/GenBank/DDBJ databases">
        <authorList>
            <person name="Pietrasiak N."/>
            <person name="Ward R."/>
            <person name="Stajich J.E."/>
            <person name="Kurbessoian T."/>
        </authorList>
    </citation>
    <scope>NUCLEOTIDE SEQUENCE</scope>
    <source>
        <strain evidence="7">CPER-KK1</strain>
    </source>
</reference>
<dbReference type="Pfam" id="PF13669">
    <property type="entry name" value="Glyoxalase_4"/>
    <property type="match status" value="1"/>
</dbReference>
<organism evidence="7 8">
    <name type="scientific">Symplocastrum torsivum CPER-KK1</name>
    <dbReference type="NCBI Taxonomy" id="450513"/>
    <lineage>
        <taxon>Bacteria</taxon>
        <taxon>Bacillati</taxon>
        <taxon>Cyanobacteriota</taxon>
        <taxon>Cyanophyceae</taxon>
        <taxon>Oscillatoriophycideae</taxon>
        <taxon>Oscillatoriales</taxon>
        <taxon>Microcoleaceae</taxon>
        <taxon>Symplocastrum</taxon>
    </lineage>
</organism>
<dbReference type="InterPro" id="IPR005956">
    <property type="entry name" value="4OHPhenylPyrv_dOase"/>
</dbReference>